<accession>A0AAJ3KUK8</accession>
<gene>
    <name evidence="2" type="ORF">HNO85_06030</name>
</gene>
<dbReference type="RefSeq" id="WP_153387580.1">
    <property type="nucleotide sequence ID" value="NZ_CP045701.2"/>
</dbReference>
<keyword evidence="1" id="KW-0812">Transmembrane</keyword>
<dbReference type="AlphaFoldDB" id="A0AAJ3KUK8"/>
<dbReference type="EMBL" id="JABFMS010000006">
    <property type="protein sequence ID" value="NUT80494.1"/>
    <property type="molecule type" value="Genomic_DNA"/>
</dbReference>
<comment type="caution">
    <text evidence="2">The sequence shown here is derived from an EMBL/GenBank/DDBJ whole genome shotgun (WGS) entry which is preliminary data.</text>
</comment>
<evidence type="ECO:0000256" key="1">
    <source>
        <dbReference type="SAM" id="Phobius"/>
    </source>
</evidence>
<dbReference type="Proteomes" id="UP000562723">
    <property type="component" value="Unassembled WGS sequence"/>
</dbReference>
<keyword evidence="1" id="KW-1133">Transmembrane helix</keyword>
<feature type="transmembrane region" description="Helical" evidence="1">
    <location>
        <begin position="53"/>
        <end position="72"/>
    </location>
</feature>
<name>A0AAJ3KUK8_9PSED</name>
<evidence type="ECO:0000313" key="2">
    <source>
        <dbReference type="EMBL" id="NUT80494.1"/>
    </source>
</evidence>
<feature type="transmembrane region" description="Helical" evidence="1">
    <location>
        <begin position="104"/>
        <end position="121"/>
    </location>
</feature>
<sequence length="153" mass="17561">MEQNQTIRSFLVRYLFVFMGVIFAGCFAASATVSLAMSTYFRAVPVDIRATSGWAATVIIAMVIVHSNYLIVRGRPWCAWVMVAILAACLLTVLPTIQYDPHKFIYAEGVFWPLLGVLLLSSKRHREMRARLLEIRHERQRIKRETRQQSRSS</sequence>
<protein>
    <submittedName>
        <fullName evidence="2">Uncharacterized protein</fullName>
    </submittedName>
</protein>
<feature type="transmembrane region" description="Helical" evidence="1">
    <location>
        <begin position="12"/>
        <end position="41"/>
    </location>
</feature>
<reference evidence="2 3" key="1">
    <citation type="journal article" date="2020" name="Front. Plant Sci.">
        <title>Isolation of Rhizosphere Bacteria That Improve Quality and Water Stress Tolerance in Greenhouse Ornamentals.</title>
        <authorList>
            <person name="Nordstedt N.P."/>
            <person name="Jones M.L."/>
        </authorList>
    </citation>
    <scope>NUCLEOTIDE SEQUENCE [LARGE SCALE GENOMIC DNA]</scope>
    <source>
        <strain evidence="2 3">C2F7</strain>
    </source>
</reference>
<organism evidence="2 3">
    <name type="scientific">Pseudomonas brassicacearum</name>
    <dbReference type="NCBI Taxonomy" id="930166"/>
    <lineage>
        <taxon>Bacteria</taxon>
        <taxon>Pseudomonadati</taxon>
        <taxon>Pseudomonadota</taxon>
        <taxon>Gammaproteobacteria</taxon>
        <taxon>Pseudomonadales</taxon>
        <taxon>Pseudomonadaceae</taxon>
        <taxon>Pseudomonas</taxon>
    </lineage>
</organism>
<proteinExistence type="predicted"/>
<evidence type="ECO:0000313" key="3">
    <source>
        <dbReference type="Proteomes" id="UP000562723"/>
    </source>
</evidence>
<feature type="transmembrane region" description="Helical" evidence="1">
    <location>
        <begin position="79"/>
        <end position="98"/>
    </location>
</feature>
<keyword evidence="1" id="KW-0472">Membrane</keyword>